<dbReference type="PROSITE" id="PS51263">
    <property type="entry name" value="ADF_H"/>
    <property type="match status" value="1"/>
</dbReference>
<keyword evidence="3" id="KW-1185">Reference proteome</keyword>
<dbReference type="Pfam" id="PF00241">
    <property type="entry name" value="Cofilin_ADF"/>
    <property type="match status" value="1"/>
</dbReference>
<organism evidence="2 3">
    <name type="scientific">Boothiomyces macroporosus</name>
    <dbReference type="NCBI Taxonomy" id="261099"/>
    <lineage>
        <taxon>Eukaryota</taxon>
        <taxon>Fungi</taxon>
        <taxon>Fungi incertae sedis</taxon>
        <taxon>Chytridiomycota</taxon>
        <taxon>Chytridiomycota incertae sedis</taxon>
        <taxon>Chytridiomycetes</taxon>
        <taxon>Rhizophydiales</taxon>
        <taxon>Terramycetaceae</taxon>
        <taxon>Boothiomyces</taxon>
    </lineage>
</organism>
<dbReference type="GO" id="GO:0030833">
    <property type="term" value="P:regulation of actin filament polymerization"/>
    <property type="evidence" value="ECO:0007669"/>
    <property type="project" value="TreeGrafter"/>
</dbReference>
<evidence type="ECO:0000313" key="2">
    <source>
        <dbReference type="EMBL" id="KAJ3261563.1"/>
    </source>
</evidence>
<accession>A0AAD5YAV0</accession>
<dbReference type="EMBL" id="JADGKB010000005">
    <property type="protein sequence ID" value="KAJ3261563.1"/>
    <property type="molecule type" value="Genomic_DNA"/>
</dbReference>
<name>A0AAD5YAV0_9FUNG</name>
<evidence type="ECO:0000259" key="1">
    <source>
        <dbReference type="PROSITE" id="PS51263"/>
    </source>
</evidence>
<dbReference type="Gene3D" id="3.40.20.10">
    <property type="entry name" value="Severin"/>
    <property type="match status" value="1"/>
</dbReference>
<dbReference type="InterPro" id="IPR002108">
    <property type="entry name" value="ADF-H"/>
</dbReference>
<dbReference type="GO" id="GO:0051015">
    <property type="term" value="F:actin filament binding"/>
    <property type="evidence" value="ECO:0007669"/>
    <property type="project" value="TreeGrafter"/>
</dbReference>
<dbReference type="InterPro" id="IPR029006">
    <property type="entry name" value="ADF-H/Gelsolin-like_dom_sf"/>
</dbReference>
<dbReference type="PANTHER" id="PTHR10829:SF56">
    <property type="entry name" value="ADF-H DOMAIN-CONTAINING PROTEIN"/>
    <property type="match status" value="1"/>
</dbReference>
<dbReference type="GO" id="GO:0030864">
    <property type="term" value="C:cortical actin cytoskeleton"/>
    <property type="evidence" value="ECO:0007669"/>
    <property type="project" value="TreeGrafter"/>
</dbReference>
<proteinExistence type="predicted"/>
<dbReference type="SUPFAM" id="SSF55753">
    <property type="entry name" value="Actin depolymerizing proteins"/>
    <property type="match status" value="1"/>
</dbReference>
<dbReference type="AlphaFoldDB" id="A0AAD5YAV0"/>
<evidence type="ECO:0000313" key="3">
    <source>
        <dbReference type="Proteomes" id="UP001210925"/>
    </source>
</evidence>
<gene>
    <name evidence="2" type="ORF">HK103_005401</name>
</gene>
<dbReference type="PANTHER" id="PTHR10829">
    <property type="entry name" value="CORTACTIN AND DREBRIN"/>
    <property type="match status" value="1"/>
</dbReference>
<feature type="domain" description="ADF-H" evidence="1">
    <location>
        <begin position="1"/>
        <end position="69"/>
    </location>
</feature>
<protein>
    <recommendedName>
        <fullName evidence="1">ADF-H domain-containing protein</fullName>
    </recommendedName>
</protein>
<reference evidence="2" key="1">
    <citation type="submission" date="2020-05" db="EMBL/GenBank/DDBJ databases">
        <title>Phylogenomic resolution of chytrid fungi.</title>
        <authorList>
            <person name="Stajich J.E."/>
            <person name="Amses K."/>
            <person name="Simmons R."/>
            <person name="Seto K."/>
            <person name="Myers J."/>
            <person name="Bonds A."/>
            <person name="Quandt C.A."/>
            <person name="Barry K."/>
            <person name="Liu P."/>
            <person name="Grigoriev I."/>
            <person name="Longcore J.E."/>
            <person name="James T.Y."/>
        </authorList>
    </citation>
    <scope>NUCLEOTIDE SEQUENCE</scope>
    <source>
        <strain evidence="2">PLAUS21</strain>
    </source>
</reference>
<dbReference type="GO" id="GO:0030427">
    <property type="term" value="C:site of polarized growth"/>
    <property type="evidence" value="ECO:0007669"/>
    <property type="project" value="TreeGrafter"/>
</dbReference>
<dbReference type="GO" id="GO:0005884">
    <property type="term" value="C:actin filament"/>
    <property type="evidence" value="ECO:0007669"/>
    <property type="project" value="TreeGrafter"/>
</dbReference>
<sequence>MRAYEDVRNDKTSTNWLIVGYKDEKGEVLSLVKSGSGGLAEFKQNLKADQAYFGYVRMVVGNDELVSIA</sequence>
<comment type="caution">
    <text evidence="2">The sequence shown here is derived from an EMBL/GenBank/DDBJ whole genome shotgun (WGS) entry which is preliminary data.</text>
</comment>
<dbReference type="Proteomes" id="UP001210925">
    <property type="component" value="Unassembled WGS sequence"/>
</dbReference>